<dbReference type="Proteomes" id="UP000471745">
    <property type="component" value="Unassembled WGS sequence"/>
</dbReference>
<protein>
    <submittedName>
        <fullName evidence="1">DUF3224 domain-containing protein</fullName>
    </submittedName>
</protein>
<accession>A0A9X5CMD6</accession>
<comment type="caution">
    <text evidence="1">The sequence shown here is derived from an EMBL/GenBank/DDBJ whole genome shotgun (WGS) entry which is preliminary data.</text>
</comment>
<evidence type="ECO:0000313" key="2">
    <source>
        <dbReference type="Proteomes" id="UP000471745"/>
    </source>
</evidence>
<keyword evidence="2" id="KW-1185">Reference proteome</keyword>
<reference evidence="1 2" key="1">
    <citation type="submission" date="2020-01" db="EMBL/GenBank/DDBJ databases">
        <title>Insect and environment-associated Actinomycetes.</title>
        <authorList>
            <person name="Currrie C."/>
            <person name="Chevrette M."/>
            <person name="Carlson C."/>
            <person name="Stubbendieck R."/>
            <person name="Wendt-Pienkowski E."/>
        </authorList>
    </citation>
    <scope>NUCLEOTIDE SEQUENCE [LARGE SCALE GENOMIC DNA]</scope>
    <source>
        <strain evidence="1 2">SID8189</strain>
    </source>
</reference>
<dbReference type="SUPFAM" id="SSF159238">
    <property type="entry name" value="SO1590-like"/>
    <property type="match status" value="1"/>
</dbReference>
<dbReference type="InterPro" id="IPR021607">
    <property type="entry name" value="DUF3224"/>
</dbReference>
<dbReference type="Pfam" id="PF11528">
    <property type="entry name" value="DUF3224"/>
    <property type="match status" value="1"/>
</dbReference>
<dbReference type="InterPro" id="IPR023159">
    <property type="entry name" value="SO1590-like_sf"/>
</dbReference>
<gene>
    <name evidence="1" type="ORF">G3I18_19620</name>
</gene>
<name>A0A9X5CMD6_9ACTN</name>
<organism evidence="1 2">
    <name type="scientific">Actinospica acidiphila</name>
    <dbReference type="NCBI Taxonomy" id="304899"/>
    <lineage>
        <taxon>Bacteria</taxon>
        <taxon>Bacillati</taxon>
        <taxon>Actinomycetota</taxon>
        <taxon>Actinomycetes</taxon>
        <taxon>Catenulisporales</taxon>
        <taxon>Actinospicaceae</taxon>
        <taxon>Actinospica</taxon>
    </lineage>
</organism>
<proteinExistence type="predicted"/>
<evidence type="ECO:0000313" key="1">
    <source>
        <dbReference type="EMBL" id="NEC50758.1"/>
    </source>
</evidence>
<feature type="non-terminal residue" evidence="1">
    <location>
        <position position="75"/>
    </location>
</feature>
<dbReference type="RefSeq" id="WP_163089724.1">
    <property type="nucleotide sequence ID" value="NZ_JAAGNA010000693.1"/>
</dbReference>
<sequence length="75" mass="8039">MAAGTFELVWDEQPPYLTDEGTTLSKVVVTKTFTGDIQGTSVTELIKAMTSEPTSAGYVAIERLTGTVHGRKGTF</sequence>
<dbReference type="AlphaFoldDB" id="A0A9X5CMD6"/>
<dbReference type="Gene3D" id="2.40.350.10">
    <property type="entry name" value="SO1590-like"/>
    <property type="match status" value="1"/>
</dbReference>
<dbReference type="EMBL" id="JAAGNA010000693">
    <property type="protein sequence ID" value="NEC50758.1"/>
    <property type="molecule type" value="Genomic_DNA"/>
</dbReference>